<evidence type="ECO:0000313" key="1">
    <source>
        <dbReference type="EMBL" id="KFN48500.1"/>
    </source>
</evidence>
<dbReference type="OrthoDB" id="5887879at2"/>
<name>A0A091BVY6_9GAMM</name>
<dbReference type="RefSeq" id="WP_043802500.1">
    <property type="nucleotide sequence ID" value="NZ_AVCH01000150.1"/>
</dbReference>
<dbReference type="EMBL" id="AVCH01000150">
    <property type="protein sequence ID" value="KFN48500.1"/>
    <property type="molecule type" value="Genomic_DNA"/>
</dbReference>
<keyword evidence="2" id="KW-1185">Reference proteome</keyword>
<reference evidence="1 2" key="1">
    <citation type="submission" date="2013-09" db="EMBL/GenBank/DDBJ databases">
        <title>Genome sequencing of Arenimonas malthae.</title>
        <authorList>
            <person name="Chen F."/>
            <person name="Wang G."/>
        </authorList>
    </citation>
    <scope>NUCLEOTIDE SEQUENCE [LARGE SCALE GENOMIC DNA]</scope>
    <source>
        <strain evidence="1 2">CC-JY-1</strain>
    </source>
</reference>
<evidence type="ECO:0000313" key="2">
    <source>
        <dbReference type="Proteomes" id="UP000029392"/>
    </source>
</evidence>
<gene>
    <name evidence="1" type="ORF">N790_01390</name>
</gene>
<comment type="caution">
    <text evidence="1">The sequence shown here is derived from an EMBL/GenBank/DDBJ whole genome shotgun (WGS) entry which is preliminary data.</text>
</comment>
<organism evidence="1 2">
    <name type="scientific">Arenimonas malthae CC-JY-1</name>
    <dbReference type="NCBI Taxonomy" id="1384054"/>
    <lineage>
        <taxon>Bacteria</taxon>
        <taxon>Pseudomonadati</taxon>
        <taxon>Pseudomonadota</taxon>
        <taxon>Gammaproteobacteria</taxon>
        <taxon>Lysobacterales</taxon>
        <taxon>Lysobacteraceae</taxon>
        <taxon>Arenimonas</taxon>
    </lineage>
</organism>
<sequence>MDINQAYVAFSLYYATGEGVTIFVAIGSSASHAEKVFRENVPEFFHAGLQVFSWDEASSQFDEVKRYIPQPVIELLTTNPKGTTEYFSHTHYNLS</sequence>
<accession>A0A091BVY6</accession>
<dbReference type="AlphaFoldDB" id="A0A091BVY6"/>
<proteinExistence type="predicted"/>
<dbReference type="Proteomes" id="UP000029392">
    <property type="component" value="Unassembled WGS sequence"/>
</dbReference>
<protein>
    <submittedName>
        <fullName evidence="1">Uncharacterized protein</fullName>
    </submittedName>
</protein>